<dbReference type="GO" id="GO:0009451">
    <property type="term" value="P:RNA modification"/>
    <property type="evidence" value="ECO:0007669"/>
    <property type="project" value="InterPro"/>
</dbReference>
<dbReference type="NCBIfam" id="TIGR00756">
    <property type="entry name" value="PPR"/>
    <property type="match status" value="3"/>
</dbReference>
<gene>
    <name evidence="13" type="ORF">RHGRI_028641</name>
</gene>
<evidence type="ECO:0000256" key="6">
    <source>
        <dbReference type="ARBA" id="ARBA00022776"/>
    </source>
</evidence>
<dbReference type="GO" id="GO:0099402">
    <property type="term" value="P:plant organ development"/>
    <property type="evidence" value="ECO:0007669"/>
    <property type="project" value="UniProtKB-ARBA"/>
</dbReference>
<feature type="coiled-coil region" evidence="11">
    <location>
        <begin position="334"/>
        <end position="393"/>
    </location>
</feature>
<keyword evidence="3" id="KW-0158">Chromosome</keyword>
<dbReference type="Pfam" id="PF13041">
    <property type="entry name" value="PPR_2"/>
    <property type="match status" value="1"/>
</dbReference>
<dbReference type="EMBL" id="JACTNZ010000010">
    <property type="protein sequence ID" value="KAG5527759.1"/>
    <property type="molecule type" value="Genomic_DNA"/>
</dbReference>
<dbReference type="GO" id="GO:0003723">
    <property type="term" value="F:RNA binding"/>
    <property type="evidence" value="ECO:0007669"/>
    <property type="project" value="InterPro"/>
</dbReference>
<sequence>MSKFEYPRLRRAEIIGFLAESHIEDRIAESDLRNPNPDFILNLYTKILIHLDSLTEDYGQVDFAALEQLENPDLHVDSVRTMNLFRKIKELMAALDCPKKFNLRDLIKPDADRTELFLSALLNFCIHRDTKMNLLRPMVEDLTLLDEKRQQLESRISQLNAEIAEQNELREREMPLVQDVEAKVKELTQIIPGLNNHQMSLKASIKKMKEKAKEMDEKISSAEFVLVQSVQENASLRSKIVQSPDKLQRALEEKKVVRIDAKNAERAAMQSFQEKCAVLEVYMKASKKLSKNLAQMQAIQEQVNSAKSVEKDVKVLKVKQSEAGMLDKSLEAKLVERQGKVEQLDEMRKQLEKERDLRCEEATKELNNVKSEVEEKRRDLESRETKLQAIVAEADAMSMKSNSVKESGAAKRQELCRKSEEIVSQELEVRKPVNLDMLIQSCADLSRVGFGRCVHGQGLRGGWGFDMYVGTSLIDFYVKCGELSDGRRVFDEMPVRDVSSWNALIAGYMRDGMISYAEDLFGGMEERNVVSWTAMISGYTQNRLGGRALCLFNEMLEEVSEVKPNWLTVMSVLPACAQSADLEQGRRIHKFARGVGLDSNPSVKAALAAMYAKCGSLSDAHFLFMSIPANKKGLVAWNTMITAYASHGYGMEAVHSGLIDIGLKYFNCMTAVYSVEPRHENYASVVDLLSRAGRLLEAKQLISQMPMQAGPSIWGALLAGCRKHRNLEIAEIAARNLFVLEPENRGNYVLLSNMYADVGMWEEVDNLRALLKAQGLRKNLGSSWVEINGKTHLLLGGDTSCPDSNKIYLLEAFPEKIKAASY</sequence>
<evidence type="ECO:0000256" key="1">
    <source>
        <dbReference type="ARBA" id="ARBA00004584"/>
    </source>
</evidence>
<dbReference type="PANTHER" id="PTHR47926:SF540">
    <property type="entry name" value="PENTATRICOPEPTIDE REPEAT-CONTAINING PROTEIN"/>
    <property type="match status" value="1"/>
</dbReference>
<keyword evidence="4" id="KW-0132">Cell division</keyword>
<evidence type="ECO:0000256" key="5">
    <source>
        <dbReference type="ARBA" id="ARBA00022737"/>
    </source>
</evidence>
<feature type="coiled-coil region" evidence="11">
    <location>
        <begin position="198"/>
        <end position="267"/>
    </location>
</feature>
<keyword evidence="7 11" id="KW-0175">Coiled coil</keyword>
<dbReference type="InterPro" id="IPR038275">
    <property type="entry name" value="Nuf2_N_sf"/>
</dbReference>
<dbReference type="Proteomes" id="UP000823749">
    <property type="component" value="Chromosome 10"/>
</dbReference>
<dbReference type="Pfam" id="PF03800">
    <property type="entry name" value="Nuf2"/>
    <property type="match status" value="1"/>
</dbReference>
<feature type="repeat" description="PPR" evidence="10">
    <location>
        <begin position="497"/>
        <end position="531"/>
    </location>
</feature>
<dbReference type="PROSITE" id="PS51375">
    <property type="entry name" value="PPR"/>
    <property type="match status" value="1"/>
</dbReference>
<evidence type="ECO:0000256" key="2">
    <source>
        <dbReference type="ARBA" id="ARBA00005498"/>
    </source>
</evidence>
<accession>A0AAV6IL55</accession>
<evidence type="ECO:0000256" key="8">
    <source>
        <dbReference type="ARBA" id="ARBA00023306"/>
    </source>
</evidence>
<evidence type="ECO:0000256" key="9">
    <source>
        <dbReference type="ARBA" id="ARBA00023328"/>
    </source>
</evidence>
<reference evidence="13" key="1">
    <citation type="submission" date="2020-08" db="EMBL/GenBank/DDBJ databases">
        <title>Plant Genome Project.</title>
        <authorList>
            <person name="Zhang R.-G."/>
        </authorList>
    </citation>
    <scope>NUCLEOTIDE SEQUENCE</scope>
    <source>
        <strain evidence="13">WSP0</strain>
        <tissue evidence="13">Leaf</tissue>
    </source>
</reference>
<dbReference type="InterPro" id="IPR005549">
    <property type="entry name" value="Kinetochore_Nuf2_N"/>
</dbReference>
<evidence type="ECO:0000256" key="11">
    <source>
        <dbReference type="SAM" id="Coils"/>
    </source>
</evidence>
<dbReference type="GO" id="GO:0031262">
    <property type="term" value="C:Ndc80 complex"/>
    <property type="evidence" value="ECO:0007669"/>
    <property type="project" value="InterPro"/>
</dbReference>
<keyword evidence="5" id="KW-0677">Repeat</keyword>
<feature type="coiled-coil region" evidence="11">
    <location>
        <begin position="142"/>
        <end position="169"/>
    </location>
</feature>
<dbReference type="Gene3D" id="1.10.418.60">
    <property type="entry name" value="Ncd80 complex, Nuf2 subunit"/>
    <property type="match status" value="1"/>
</dbReference>
<keyword evidence="8" id="KW-0131">Cell cycle</keyword>
<evidence type="ECO:0000256" key="10">
    <source>
        <dbReference type="PROSITE-ProRule" id="PRU00708"/>
    </source>
</evidence>
<evidence type="ECO:0000313" key="14">
    <source>
        <dbReference type="Proteomes" id="UP000823749"/>
    </source>
</evidence>
<dbReference type="FunFam" id="1.25.40.10:FF:000158">
    <property type="entry name" value="pentatricopeptide repeat-containing protein At2g33680"/>
    <property type="match status" value="1"/>
</dbReference>
<dbReference type="Pfam" id="PF01535">
    <property type="entry name" value="PPR"/>
    <property type="match status" value="3"/>
</dbReference>
<evidence type="ECO:0000256" key="4">
    <source>
        <dbReference type="ARBA" id="ARBA00022618"/>
    </source>
</evidence>
<dbReference type="Gene3D" id="1.25.40.10">
    <property type="entry name" value="Tetratricopeptide repeat domain"/>
    <property type="match status" value="2"/>
</dbReference>
<dbReference type="InterPro" id="IPR002885">
    <property type="entry name" value="PPR_rpt"/>
</dbReference>
<keyword evidence="9" id="KW-0137">Centromere</keyword>
<evidence type="ECO:0000256" key="3">
    <source>
        <dbReference type="ARBA" id="ARBA00022454"/>
    </source>
</evidence>
<dbReference type="Pfam" id="PF20431">
    <property type="entry name" value="E_motif"/>
    <property type="match status" value="1"/>
</dbReference>
<dbReference type="InterPro" id="IPR011990">
    <property type="entry name" value="TPR-like_helical_dom_sf"/>
</dbReference>
<dbReference type="PANTHER" id="PTHR47926">
    <property type="entry name" value="PENTATRICOPEPTIDE REPEAT-CONTAINING PROTEIN"/>
    <property type="match status" value="1"/>
</dbReference>
<evidence type="ECO:0000313" key="13">
    <source>
        <dbReference type="EMBL" id="KAG5527759.1"/>
    </source>
</evidence>
<proteinExistence type="inferred from homology"/>
<comment type="subcellular location">
    <subcellularLocation>
        <location evidence="1">Chromosome</location>
        <location evidence="1">Centromere</location>
    </subcellularLocation>
</comment>
<evidence type="ECO:0000259" key="12">
    <source>
        <dbReference type="Pfam" id="PF03800"/>
    </source>
</evidence>
<dbReference type="InterPro" id="IPR046960">
    <property type="entry name" value="PPR_At4g14850-like_plant"/>
</dbReference>
<evidence type="ECO:0000256" key="7">
    <source>
        <dbReference type="ARBA" id="ARBA00023054"/>
    </source>
</evidence>
<comment type="caution">
    <text evidence="13">The sequence shown here is derived from an EMBL/GenBank/DDBJ whole genome shotgun (WGS) entry which is preliminary data.</text>
</comment>
<protein>
    <recommendedName>
        <fullName evidence="12">Kinetochore protein Nuf2 N-terminal domain-containing protein</fullName>
    </recommendedName>
</protein>
<dbReference type="InterPro" id="IPR046848">
    <property type="entry name" value="E_motif"/>
</dbReference>
<feature type="domain" description="Kinetochore protein Nuf2 N-terminal" evidence="12">
    <location>
        <begin position="4"/>
        <end position="141"/>
    </location>
</feature>
<comment type="similarity">
    <text evidence="2">Belongs to the NUF2 family.</text>
</comment>
<keyword evidence="14" id="KW-1185">Reference proteome</keyword>
<keyword evidence="6" id="KW-0498">Mitosis</keyword>
<organism evidence="13 14">
    <name type="scientific">Rhododendron griersonianum</name>
    <dbReference type="NCBI Taxonomy" id="479676"/>
    <lineage>
        <taxon>Eukaryota</taxon>
        <taxon>Viridiplantae</taxon>
        <taxon>Streptophyta</taxon>
        <taxon>Embryophyta</taxon>
        <taxon>Tracheophyta</taxon>
        <taxon>Spermatophyta</taxon>
        <taxon>Magnoliopsida</taxon>
        <taxon>eudicotyledons</taxon>
        <taxon>Gunneridae</taxon>
        <taxon>Pentapetalae</taxon>
        <taxon>asterids</taxon>
        <taxon>Ericales</taxon>
        <taxon>Ericaceae</taxon>
        <taxon>Ericoideae</taxon>
        <taxon>Rhodoreae</taxon>
        <taxon>Rhododendron</taxon>
    </lineage>
</organism>
<dbReference type="AlphaFoldDB" id="A0AAV6IL55"/>
<dbReference type="GO" id="GO:0051301">
    <property type="term" value="P:cell division"/>
    <property type="evidence" value="ECO:0007669"/>
    <property type="project" value="UniProtKB-KW"/>
</dbReference>
<name>A0AAV6IL55_9ERIC</name>